<evidence type="ECO:0000256" key="6">
    <source>
        <dbReference type="ARBA" id="ARBA00023027"/>
    </source>
</evidence>
<proteinExistence type="inferred from homology"/>
<evidence type="ECO:0000256" key="5">
    <source>
        <dbReference type="ARBA" id="ARBA00023002"/>
    </source>
</evidence>
<comment type="catalytic activity">
    <reaction evidence="7">
        <text>(R)-2-hydroxyglutarate + NAD(+) = 2-oxoglutarate + NADH + H(+)</text>
        <dbReference type="Rhea" id="RHEA:49612"/>
        <dbReference type="ChEBI" id="CHEBI:15378"/>
        <dbReference type="ChEBI" id="CHEBI:15801"/>
        <dbReference type="ChEBI" id="CHEBI:16810"/>
        <dbReference type="ChEBI" id="CHEBI:57540"/>
        <dbReference type="ChEBI" id="CHEBI:57945"/>
        <dbReference type="EC" id="1.1.1.399"/>
    </reaction>
</comment>
<dbReference type="PROSITE" id="PS00065">
    <property type="entry name" value="D_2_HYDROXYACID_DH_1"/>
    <property type="match status" value="1"/>
</dbReference>
<dbReference type="STRING" id="85336.A7979_01775"/>
<dbReference type="InterPro" id="IPR029752">
    <property type="entry name" value="D-isomer_DH_CS1"/>
</dbReference>
<dbReference type="Gene3D" id="3.30.70.260">
    <property type="match status" value="1"/>
</dbReference>
<dbReference type="InterPro" id="IPR006236">
    <property type="entry name" value="PGDH"/>
</dbReference>
<name>A0A4Y9F338_9MICC</name>
<dbReference type="InterPro" id="IPR029753">
    <property type="entry name" value="D-isomer_DH_CS"/>
</dbReference>
<dbReference type="GO" id="GO:0051287">
    <property type="term" value="F:NAD binding"/>
    <property type="evidence" value="ECO:0007669"/>
    <property type="project" value="UniProtKB-UniRule"/>
</dbReference>
<dbReference type="PANTHER" id="PTHR42938:SF47">
    <property type="entry name" value="HYDROXYPYRUVATE REDUCTASE"/>
    <property type="match status" value="1"/>
</dbReference>
<dbReference type="CDD" id="cd04902">
    <property type="entry name" value="ACT_3PGDH-xct"/>
    <property type="match status" value="1"/>
</dbReference>
<evidence type="ECO:0000256" key="9">
    <source>
        <dbReference type="RuleBase" id="RU363003"/>
    </source>
</evidence>
<dbReference type="SUPFAM" id="SSF51735">
    <property type="entry name" value="NAD(P)-binding Rossmann-fold domains"/>
    <property type="match status" value="1"/>
</dbReference>
<dbReference type="SUPFAM" id="SSF52283">
    <property type="entry name" value="Formate/glycerate dehydrogenase catalytic domain-like"/>
    <property type="match status" value="1"/>
</dbReference>
<dbReference type="InterPro" id="IPR029009">
    <property type="entry name" value="ASB_dom_sf"/>
</dbReference>
<dbReference type="EC" id="1.1.1.95" evidence="9"/>
<dbReference type="InterPro" id="IPR036291">
    <property type="entry name" value="NAD(P)-bd_dom_sf"/>
</dbReference>
<comment type="pathway">
    <text evidence="2 9">Amino-acid biosynthesis; L-serine biosynthesis; L-serine from 3-phospho-D-glycerate: step 1/3.</text>
</comment>
<dbReference type="OrthoDB" id="9793626at2"/>
<dbReference type="FunFam" id="3.40.50.720:FF:000021">
    <property type="entry name" value="D-3-phosphoglycerate dehydrogenase"/>
    <property type="match status" value="1"/>
</dbReference>
<dbReference type="Gene3D" id="3.40.50.720">
    <property type="entry name" value="NAD(P)-binding Rossmann-like Domain"/>
    <property type="match status" value="2"/>
</dbReference>
<protein>
    <recommendedName>
        <fullName evidence="4 9">D-3-phosphoglycerate dehydrogenase</fullName>
        <ecNumber evidence="9">1.1.1.95</ecNumber>
    </recommendedName>
</protein>
<dbReference type="Proteomes" id="UP000297951">
    <property type="component" value="Unassembled WGS sequence"/>
</dbReference>
<comment type="catalytic activity">
    <reaction evidence="8 9">
        <text>(2R)-3-phosphoglycerate + NAD(+) = 3-phosphooxypyruvate + NADH + H(+)</text>
        <dbReference type="Rhea" id="RHEA:12641"/>
        <dbReference type="ChEBI" id="CHEBI:15378"/>
        <dbReference type="ChEBI" id="CHEBI:18110"/>
        <dbReference type="ChEBI" id="CHEBI:57540"/>
        <dbReference type="ChEBI" id="CHEBI:57945"/>
        <dbReference type="ChEBI" id="CHEBI:58272"/>
        <dbReference type="EC" id="1.1.1.95"/>
    </reaction>
</comment>
<evidence type="ECO:0000256" key="2">
    <source>
        <dbReference type="ARBA" id="ARBA00005216"/>
    </source>
</evidence>
<dbReference type="AlphaFoldDB" id="A0A4Y9F338"/>
<gene>
    <name evidence="11" type="ORF">E4U03_09080</name>
</gene>
<evidence type="ECO:0000256" key="4">
    <source>
        <dbReference type="ARBA" id="ARBA00021582"/>
    </source>
</evidence>
<feature type="domain" description="ACT" evidence="10">
    <location>
        <begin position="457"/>
        <end position="531"/>
    </location>
</feature>
<dbReference type="PROSITE" id="PS00671">
    <property type="entry name" value="D_2_HYDROXYACID_DH_3"/>
    <property type="match status" value="1"/>
</dbReference>
<dbReference type="InterPro" id="IPR006140">
    <property type="entry name" value="D-isomer_DH_NAD-bd"/>
</dbReference>
<dbReference type="PROSITE" id="PS51671">
    <property type="entry name" value="ACT"/>
    <property type="match status" value="1"/>
</dbReference>
<evidence type="ECO:0000313" key="11">
    <source>
        <dbReference type="EMBL" id="TFU21384.1"/>
    </source>
</evidence>
<dbReference type="InterPro" id="IPR045865">
    <property type="entry name" value="ACT-like_dom_sf"/>
</dbReference>
<dbReference type="Pfam" id="PF02826">
    <property type="entry name" value="2-Hacid_dh_C"/>
    <property type="match status" value="1"/>
</dbReference>
<dbReference type="GO" id="GO:0006564">
    <property type="term" value="P:L-serine biosynthetic process"/>
    <property type="evidence" value="ECO:0007669"/>
    <property type="project" value="UniProtKB-UniRule"/>
</dbReference>
<accession>A0A4Y9F338</accession>
<keyword evidence="9" id="KW-0028">Amino-acid biosynthesis</keyword>
<dbReference type="GO" id="GO:0004617">
    <property type="term" value="F:phosphoglycerate dehydrogenase activity"/>
    <property type="evidence" value="ECO:0007669"/>
    <property type="project" value="UniProtKB-UniRule"/>
</dbReference>
<dbReference type="UniPathway" id="UPA00135">
    <property type="reaction ID" value="UER00196"/>
</dbReference>
<evidence type="ECO:0000259" key="10">
    <source>
        <dbReference type="PROSITE" id="PS51671"/>
    </source>
</evidence>
<evidence type="ECO:0000256" key="3">
    <source>
        <dbReference type="ARBA" id="ARBA00005854"/>
    </source>
</evidence>
<dbReference type="Pfam" id="PF19304">
    <property type="entry name" value="PGDH_inter"/>
    <property type="match status" value="1"/>
</dbReference>
<dbReference type="PANTHER" id="PTHR42938">
    <property type="entry name" value="FORMATE DEHYDROGENASE 1"/>
    <property type="match status" value="1"/>
</dbReference>
<dbReference type="SUPFAM" id="SSF143548">
    <property type="entry name" value="Serine metabolism enzymes domain"/>
    <property type="match status" value="1"/>
</dbReference>
<dbReference type="CDD" id="cd12173">
    <property type="entry name" value="PGDH_4"/>
    <property type="match status" value="1"/>
</dbReference>
<dbReference type="RefSeq" id="WP_135013226.1">
    <property type="nucleotide sequence ID" value="NZ_JADGLK010000033.1"/>
</dbReference>
<dbReference type="InterPro" id="IPR002912">
    <property type="entry name" value="ACT_dom"/>
</dbReference>
<dbReference type="PROSITE" id="PS00670">
    <property type="entry name" value="D_2_HYDROXYACID_DH_2"/>
    <property type="match status" value="1"/>
</dbReference>
<dbReference type="EMBL" id="SPQC01000033">
    <property type="protein sequence ID" value="TFU21384.1"/>
    <property type="molecule type" value="Genomic_DNA"/>
</dbReference>
<dbReference type="SUPFAM" id="SSF55021">
    <property type="entry name" value="ACT-like"/>
    <property type="match status" value="1"/>
</dbReference>
<evidence type="ECO:0000256" key="8">
    <source>
        <dbReference type="ARBA" id="ARBA00048731"/>
    </source>
</evidence>
<evidence type="ECO:0000256" key="7">
    <source>
        <dbReference type="ARBA" id="ARBA00048126"/>
    </source>
</evidence>
<keyword evidence="6 9" id="KW-0520">NAD</keyword>
<comment type="function">
    <text evidence="1">Catalyzes the reversible oxidation of 3-phospho-D-glycerate to 3-phosphonooxypyruvate, the first step of the phosphorylated L-serine biosynthesis pathway. Also catalyzes the reversible oxidation of 2-hydroxyglutarate to 2-oxoglutarate.</text>
</comment>
<reference evidence="11 12" key="1">
    <citation type="submission" date="2019-03" db="EMBL/GenBank/DDBJ databases">
        <title>Diversity of the mouse oral microbiome.</title>
        <authorList>
            <person name="Joseph S."/>
            <person name="Aduse-Opoku J."/>
            <person name="Curtis M."/>
            <person name="Wade W."/>
            <person name="Hashim A."/>
        </authorList>
    </citation>
    <scope>NUCLEOTIDE SEQUENCE [LARGE SCALE GENOMIC DNA]</scope>
    <source>
        <strain evidence="12">irhom_31</strain>
    </source>
</reference>
<organism evidence="11 12">
    <name type="scientific">Rothia nasimurium</name>
    <dbReference type="NCBI Taxonomy" id="85336"/>
    <lineage>
        <taxon>Bacteria</taxon>
        <taxon>Bacillati</taxon>
        <taxon>Actinomycetota</taxon>
        <taxon>Actinomycetes</taxon>
        <taxon>Micrococcales</taxon>
        <taxon>Micrococcaceae</taxon>
        <taxon>Rothia</taxon>
    </lineage>
</organism>
<comment type="caution">
    <text evidence="11">The sequence shown here is derived from an EMBL/GenBank/DDBJ whole genome shotgun (WGS) entry which is preliminary data.</text>
</comment>
<comment type="similarity">
    <text evidence="3 9">Belongs to the D-isomer specific 2-hydroxyacid dehydrogenase family.</text>
</comment>
<dbReference type="Pfam" id="PF01842">
    <property type="entry name" value="ACT"/>
    <property type="match status" value="1"/>
</dbReference>
<sequence>MTAKPVVLLAEELSPATVEALGPDFEIRSCDGANRDELLPAIADVDAILVRSATQVDAEAIAAAKKLKVIARAGVGLDNVDIKAATKAGVMVVNAPTSNVISAAELTVGHILGLARNIAVADASMKAGQWKRSAFSGVELFEKTIGIIGLGRIGGLVAERLKAFGTEIIAYDPFVTSARAAALGAELVELDELVERSDFITIHMPRTPETLGMINAESFKKMKKTAYVVNVARGGLIDEADLDVALRSGEIAGAAIDVYVKEPAKNVPFVELPNVVATPHLGASTFEAQEKAGISVAKSVRLALEGDLVPDAVNVAGGAIDKDVRPGVPLAEKVGRILTAIGGDEALTRVEVKIAGEIATKDVTSLKLSALKGVFTDVVSDKVSYVNAPVLAEQRGVEVELVTTTETDYFRNETVLTGALANGEVVSVAGTVTGPKLIEKLTNVNGFDVEIPITDHMLVLEYVDRPGVIAAIGTLLGTASINIAGMQVSRNDKNAEALCVLALDSALSAEVLESIKRVVNASRAAVINLAD</sequence>
<dbReference type="InterPro" id="IPR045626">
    <property type="entry name" value="PGDH_ASB_dom"/>
</dbReference>
<dbReference type="Gene3D" id="3.30.1330.90">
    <property type="entry name" value="D-3-phosphoglycerate dehydrogenase, domain 3"/>
    <property type="match status" value="1"/>
</dbReference>
<dbReference type="InterPro" id="IPR006139">
    <property type="entry name" value="D-isomer_2_OHA_DH_cat_dom"/>
</dbReference>
<keyword evidence="9" id="KW-0718">Serine biosynthesis</keyword>
<evidence type="ECO:0000256" key="1">
    <source>
        <dbReference type="ARBA" id="ARBA00003800"/>
    </source>
</evidence>
<dbReference type="NCBIfam" id="TIGR01327">
    <property type="entry name" value="PGDH"/>
    <property type="match status" value="1"/>
</dbReference>
<dbReference type="Pfam" id="PF00389">
    <property type="entry name" value="2-Hacid_dh"/>
    <property type="match status" value="1"/>
</dbReference>
<evidence type="ECO:0000313" key="12">
    <source>
        <dbReference type="Proteomes" id="UP000297951"/>
    </source>
</evidence>
<keyword evidence="5 9" id="KW-0560">Oxidoreductase</keyword>